<sequence>MADEVDPVNQLSPHDDPSTRIWSSYISGAEKHNRNLARSWKGDMDALLIFAGLFSASVTAFIVESYKTLSPAPEDTTNALLAQISQQLAAMSNASAAINSIAFSQGNFDSAVFVPPTSSLVCNTLWFLSLGFSLTCALSATLVEQWVRNYLQATESRPTPHERARICAYLYQGLEKFKMAAVVEAIPMLLHASLLLFFAGLVEFLRPVNAAISYLTLGILITCVMLYALATVIPAFRRDCPYQTPLSGLWWKIMKILRILRRHDPDGPPILVSGTIAQAREAEAINISFERDQRDFAAMSWTLKNLRHESEFEAFVEVIPRAVAGFDYSAKLLLHRLLYHNNLSVRLGHRVPRLLISCTGGVLDPVVGQKRAATCLAAIWSLSMITMHTDSSETESSSPILSRATLRFDEFTLRDIQTVKQELPGISDHAISAATVVAQGLIDMYVEQVFNQELLLADFVLAKGSKSLAPPAGKPVTPLQTPRRAMQRVRRILEKLQGHLDSGEAIASPITFVLFTTVYSAITDAIRLITSPPTNVNPLDIASRVLESLRQFRERINQTNFSLTLDYAAYFLTSRSLPYEAFNTFRRIFLKIEFDLLVSVQSQIRFVSYLDEALESDSEGGTRFPQSIINIILGLTRAVRDPTCALKTRAIITRYMRFFPSQDEARKALSFLDGALPKPSPTLDLFTLHMYSNLKLDKGMAQPSVRNPAVVADIANLAFRNYETA</sequence>
<evidence type="ECO:0000256" key="1">
    <source>
        <dbReference type="SAM" id="Phobius"/>
    </source>
</evidence>
<keyword evidence="4" id="KW-1185">Reference proteome</keyword>
<organism evidence="3 4">
    <name type="scientific">Tricholomella constricta</name>
    <dbReference type="NCBI Taxonomy" id="117010"/>
    <lineage>
        <taxon>Eukaryota</taxon>
        <taxon>Fungi</taxon>
        <taxon>Dikarya</taxon>
        <taxon>Basidiomycota</taxon>
        <taxon>Agaricomycotina</taxon>
        <taxon>Agaricomycetes</taxon>
        <taxon>Agaricomycetidae</taxon>
        <taxon>Agaricales</taxon>
        <taxon>Tricholomatineae</taxon>
        <taxon>Lyophyllaceae</taxon>
        <taxon>Tricholomella</taxon>
    </lineage>
</organism>
<dbReference type="AlphaFoldDB" id="A0A8H5HKF1"/>
<reference evidence="3 4" key="1">
    <citation type="journal article" date="2020" name="ISME J.">
        <title>Uncovering the hidden diversity of litter-decomposition mechanisms in mushroom-forming fungi.</title>
        <authorList>
            <person name="Floudas D."/>
            <person name="Bentzer J."/>
            <person name="Ahren D."/>
            <person name="Johansson T."/>
            <person name="Persson P."/>
            <person name="Tunlid A."/>
        </authorList>
    </citation>
    <scope>NUCLEOTIDE SEQUENCE [LARGE SCALE GENOMIC DNA]</scope>
    <source>
        <strain evidence="3 4">CBS 661.87</strain>
    </source>
</reference>
<protein>
    <recommendedName>
        <fullName evidence="2">DUF6535 domain-containing protein</fullName>
    </recommendedName>
</protein>
<proteinExistence type="predicted"/>
<name>A0A8H5HKF1_9AGAR</name>
<keyword evidence="1" id="KW-0812">Transmembrane</keyword>
<feature type="domain" description="DUF6535" evidence="2">
    <location>
        <begin position="22"/>
        <end position="205"/>
    </location>
</feature>
<evidence type="ECO:0000313" key="3">
    <source>
        <dbReference type="EMBL" id="KAF5384970.1"/>
    </source>
</evidence>
<keyword evidence="1" id="KW-0472">Membrane</keyword>
<dbReference type="InterPro" id="IPR045338">
    <property type="entry name" value="DUF6535"/>
</dbReference>
<dbReference type="Pfam" id="PF20153">
    <property type="entry name" value="DUF6535"/>
    <property type="match status" value="1"/>
</dbReference>
<dbReference type="OrthoDB" id="2995154at2759"/>
<evidence type="ECO:0000313" key="4">
    <source>
        <dbReference type="Proteomes" id="UP000565441"/>
    </source>
</evidence>
<feature type="transmembrane region" description="Helical" evidence="1">
    <location>
        <begin position="185"/>
        <end position="205"/>
    </location>
</feature>
<gene>
    <name evidence="3" type="ORF">D9615_001160</name>
</gene>
<comment type="caution">
    <text evidence="3">The sequence shown here is derived from an EMBL/GenBank/DDBJ whole genome shotgun (WGS) entry which is preliminary data.</text>
</comment>
<accession>A0A8H5HKF1</accession>
<keyword evidence="1" id="KW-1133">Transmembrane helix</keyword>
<evidence type="ECO:0000259" key="2">
    <source>
        <dbReference type="Pfam" id="PF20153"/>
    </source>
</evidence>
<dbReference type="EMBL" id="JAACJP010000004">
    <property type="protein sequence ID" value="KAF5384970.1"/>
    <property type="molecule type" value="Genomic_DNA"/>
</dbReference>
<dbReference type="Proteomes" id="UP000565441">
    <property type="component" value="Unassembled WGS sequence"/>
</dbReference>
<feature type="transmembrane region" description="Helical" evidence="1">
    <location>
        <begin position="44"/>
        <end position="63"/>
    </location>
</feature>
<feature type="transmembrane region" description="Helical" evidence="1">
    <location>
        <begin position="211"/>
        <end position="236"/>
    </location>
</feature>